<gene>
    <name evidence="7" type="primary">ssuD</name>
    <name evidence="9" type="ORF">DFR50_10184</name>
</gene>
<dbReference type="OrthoDB" id="9814695at2"/>
<keyword evidence="6 7" id="KW-0503">Monooxygenase</keyword>
<dbReference type="AlphaFoldDB" id="A0A366FTY6"/>
<proteinExistence type="inferred from homology"/>
<dbReference type="InterPro" id="IPR011251">
    <property type="entry name" value="Luciferase-like_dom"/>
</dbReference>
<dbReference type="NCBIfam" id="TIGR03565">
    <property type="entry name" value="alk_sulf_monoox"/>
    <property type="match status" value="1"/>
</dbReference>
<evidence type="ECO:0000256" key="3">
    <source>
        <dbReference type="ARBA" id="ARBA00022630"/>
    </source>
</evidence>
<dbReference type="Pfam" id="PF00296">
    <property type="entry name" value="Bac_luciferase"/>
    <property type="match status" value="1"/>
</dbReference>
<evidence type="ECO:0000256" key="4">
    <source>
        <dbReference type="ARBA" id="ARBA00022643"/>
    </source>
</evidence>
<evidence type="ECO:0000256" key="6">
    <source>
        <dbReference type="ARBA" id="ARBA00023033"/>
    </source>
</evidence>
<evidence type="ECO:0000313" key="10">
    <source>
        <dbReference type="Proteomes" id="UP000253529"/>
    </source>
</evidence>
<sequence length="388" mass="42294">MTTPTTISALWFLPTFGDGRYLGSPESARAGDFPYLKQIALAADSLGFEGVLIPTGRSCEDSWLLASALAPFTERLRFLVAVRPGVLSPTQAARMTATLDRLSNGRVLINVVSGGDPQENRGDGLFWSHAERYRAAEEFLNVYTRILAGESVTFSGEFIRVEDARVSFPPVQQPRPPLYFGGSSEAAHDVASRTIDKYLSWGEPPKDVAAKFDDVRRRAETSGREVTLGVRLHLIVRETTEAAWAAANRLIEKLDDATIANAQSVFARMDSVGQQRMSQLHGGRRDRLEVAPNLWAGVGLIRGGAGTALVGDPDTVAERIDEYRRIGADTFIFSGYPHLEEAYRVAELLLPRLPLSRPVGARDRLVNMGPFGEILSGGRASPEKAAVA</sequence>
<reference evidence="9 10" key="1">
    <citation type="submission" date="2018-06" db="EMBL/GenBank/DDBJ databases">
        <title>Genomic Encyclopedia of Type Strains, Phase IV (KMG-IV): sequencing the most valuable type-strain genomes for metagenomic binning, comparative biology and taxonomic classification.</title>
        <authorList>
            <person name="Goeker M."/>
        </authorList>
    </citation>
    <scope>NUCLEOTIDE SEQUENCE [LARGE SCALE GENOMIC DNA]</scope>
    <source>
        <strain evidence="9 10">DSM 24875</strain>
    </source>
</reference>
<dbReference type="PANTHER" id="PTHR42847">
    <property type="entry name" value="ALKANESULFONATE MONOOXYGENASE"/>
    <property type="match status" value="1"/>
</dbReference>
<comment type="similarity">
    <text evidence="1 7">Belongs to the SsuD family.</text>
</comment>
<comment type="function">
    <text evidence="7">Catalyzes the desulfonation of aliphatic sulfonates.</text>
</comment>
<dbReference type="GO" id="GO:0046306">
    <property type="term" value="P:alkanesulfonate catabolic process"/>
    <property type="evidence" value="ECO:0007669"/>
    <property type="project" value="TreeGrafter"/>
</dbReference>
<evidence type="ECO:0000256" key="7">
    <source>
        <dbReference type="HAMAP-Rule" id="MF_01229"/>
    </source>
</evidence>
<comment type="catalytic activity">
    <reaction evidence="7">
        <text>an alkanesulfonate + FMNH2 + O2 = an aldehyde + FMN + sulfite + H2O + 2 H(+)</text>
        <dbReference type="Rhea" id="RHEA:23064"/>
        <dbReference type="ChEBI" id="CHEBI:15377"/>
        <dbReference type="ChEBI" id="CHEBI:15378"/>
        <dbReference type="ChEBI" id="CHEBI:15379"/>
        <dbReference type="ChEBI" id="CHEBI:17359"/>
        <dbReference type="ChEBI" id="CHEBI:17478"/>
        <dbReference type="ChEBI" id="CHEBI:57618"/>
        <dbReference type="ChEBI" id="CHEBI:58210"/>
        <dbReference type="ChEBI" id="CHEBI:134249"/>
        <dbReference type="EC" id="1.14.14.5"/>
    </reaction>
</comment>
<evidence type="ECO:0000259" key="8">
    <source>
        <dbReference type="Pfam" id="PF00296"/>
    </source>
</evidence>
<keyword evidence="3 7" id="KW-0285">Flavoprotein</keyword>
<evidence type="ECO:0000256" key="1">
    <source>
        <dbReference type="ARBA" id="ARBA00007044"/>
    </source>
</evidence>
<dbReference type="PANTHER" id="PTHR42847:SF4">
    <property type="entry name" value="ALKANESULFONATE MONOOXYGENASE-RELATED"/>
    <property type="match status" value="1"/>
</dbReference>
<organism evidence="9 10">
    <name type="scientific">Roseiarcus fermentans</name>
    <dbReference type="NCBI Taxonomy" id="1473586"/>
    <lineage>
        <taxon>Bacteria</taxon>
        <taxon>Pseudomonadati</taxon>
        <taxon>Pseudomonadota</taxon>
        <taxon>Alphaproteobacteria</taxon>
        <taxon>Hyphomicrobiales</taxon>
        <taxon>Roseiarcaceae</taxon>
        <taxon>Roseiarcus</taxon>
    </lineage>
</organism>
<dbReference type="EMBL" id="QNRK01000001">
    <property type="protein sequence ID" value="RBP18142.1"/>
    <property type="molecule type" value="Genomic_DNA"/>
</dbReference>
<dbReference type="SUPFAM" id="SSF51679">
    <property type="entry name" value="Bacterial luciferase-like"/>
    <property type="match status" value="1"/>
</dbReference>
<dbReference type="HAMAP" id="MF_01229">
    <property type="entry name" value="Alkanesulf_monooxygen"/>
    <property type="match status" value="1"/>
</dbReference>
<dbReference type="InterPro" id="IPR050172">
    <property type="entry name" value="SsuD_RutA_monooxygenase"/>
</dbReference>
<evidence type="ECO:0000256" key="5">
    <source>
        <dbReference type="ARBA" id="ARBA00023002"/>
    </source>
</evidence>
<dbReference type="InterPro" id="IPR019911">
    <property type="entry name" value="Alkanesulphonate_mOase_FMN-dep"/>
</dbReference>
<comment type="caution">
    <text evidence="9">The sequence shown here is derived from an EMBL/GenBank/DDBJ whole genome shotgun (WGS) entry which is preliminary data.</text>
</comment>
<dbReference type="EC" id="1.14.14.5" evidence="2 7"/>
<evidence type="ECO:0000313" key="9">
    <source>
        <dbReference type="EMBL" id="RBP18142.1"/>
    </source>
</evidence>
<dbReference type="CDD" id="cd01094">
    <property type="entry name" value="Alkanesulfonate_monoxygenase"/>
    <property type="match status" value="1"/>
</dbReference>
<dbReference type="Proteomes" id="UP000253529">
    <property type="component" value="Unassembled WGS sequence"/>
</dbReference>
<keyword evidence="4 7" id="KW-0288">FMN</keyword>
<dbReference type="NCBIfam" id="NF001939">
    <property type="entry name" value="PRK00719.1"/>
    <property type="match status" value="1"/>
</dbReference>
<feature type="domain" description="Luciferase-like" evidence="8">
    <location>
        <begin position="11"/>
        <end position="329"/>
    </location>
</feature>
<evidence type="ECO:0000256" key="2">
    <source>
        <dbReference type="ARBA" id="ARBA00012113"/>
    </source>
</evidence>
<dbReference type="InterPro" id="IPR036661">
    <property type="entry name" value="Luciferase-like_sf"/>
</dbReference>
<dbReference type="Gene3D" id="3.20.20.30">
    <property type="entry name" value="Luciferase-like domain"/>
    <property type="match status" value="1"/>
</dbReference>
<dbReference type="RefSeq" id="WP_113887217.1">
    <property type="nucleotide sequence ID" value="NZ_QNRK01000001.1"/>
</dbReference>
<name>A0A366FTY6_9HYPH</name>
<dbReference type="GO" id="GO:0008726">
    <property type="term" value="F:alkanesulfonate monooxygenase activity"/>
    <property type="evidence" value="ECO:0007669"/>
    <property type="project" value="UniProtKB-UniRule"/>
</dbReference>
<protein>
    <recommendedName>
        <fullName evidence="2 7">Alkanesulfonate monooxygenase</fullName>
        <ecNumber evidence="2 7">1.14.14.5</ecNumber>
    </recommendedName>
    <alternativeName>
        <fullName evidence="7">FMNH2-dependent aliphatic sulfonate monooxygenase</fullName>
    </alternativeName>
</protein>
<accession>A0A366FTY6</accession>
<keyword evidence="5 7" id="KW-0560">Oxidoreductase</keyword>
<keyword evidence="10" id="KW-1185">Reference proteome</keyword>